<proteinExistence type="predicted"/>
<dbReference type="Proteomes" id="UP000316665">
    <property type="component" value="Chromosome"/>
</dbReference>
<evidence type="ECO:0000313" key="4">
    <source>
        <dbReference type="Proteomes" id="UP000316665"/>
    </source>
</evidence>
<accession>A0A4Y6RLQ9</accession>
<gene>
    <name evidence="3" type="ORF">FJQ89_06755</name>
</gene>
<dbReference type="Gene3D" id="4.10.430.10">
    <property type="entry name" value="Histone-like protein H-NS, C-terminal domain"/>
    <property type="match status" value="1"/>
</dbReference>
<feature type="domain" description="DNA-binding protein H-NS-like C-terminal" evidence="2">
    <location>
        <begin position="63"/>
        <end position="108"/>
    </location>
</feature>
<keyword evidence="4" id="KW-1185">Reference proteome</keyword>
<dbReference type="AlphaFoldDB" id="A0A4Y6RLQ9"/>
<dbReference type="InterPro" id="IPR027444">
    <property type="entry name" value="H-NS_C_dom"/>
</dbReference>
<feature type="coiled-coil region" evidence="1">
    <location>
        <begin position="18"/>
        <end position="45"/>
    </location>
</feature>
<evidence type="ECO:0000313" key="3">
    <source>
        <dbReference type="EMBL" id="QDG73972.1"/>
    </source>
</evidence>
<dbReference type="SMART" id="SM00528">
    <property type="entry name" value="HNS"/>
    <property type="match status" value="1"/>
</dbReference>
<dbReference type="OrthoDB" id="5297879at2"/>
<organism evidence="3 4">
    <name type="scientific">Janthinobacterium tructae</name>
    <dbReference type="NCBI Taxonomy" id="2590869"/>
    <lineage>
        <taxon>Bacteria</taxon>
        <taxon>Pseudomonadati</taxon>
        <taxon>Pseudomonadota</taxon>
        <taxon>Betaproteobacteria</taxon>
        <taxon>Burkholderiales</taxon>
        <taxon>Oxalobacteraceae</taxon>
        <taxon>Janthinobacterium</taxon>
    </lineage>
</organism>
<dbReference type="EMBL" id="CP041185">
    <property type="protein sequence ID" value="QDG73972.1"/>
    <property type="molecule type" value="Genomic_DNA"/>
</dbReference>
<sequence>MRMDISSLSLAELKKLEAQAIQEIKTRQKDELERARAEMLAIAQRVGVPLTQLIAGVPKNAAKGEKKVVAALYRNPDNREQQWSGRGRQPLWVKSWLEAHQTLDGIRI</sequence>
<dbReference type="KEGG" id="jas:FJQ89_06755"/>
<name>A0A4Y6RLQ9_9BURK</name>
<dbReference type="InterPro" id="IPR037150">
    <property type="entry name" value="H-NS_C_dom_sf"/>
</dbReference>
<keyword evidence="1" id="KW-0175">Coiled coil</keyword>
<dbReference type="GO" id="GO:0003677">
    <property type="term" value="F:DNA binding"/>
    <property type="evidence" value="ECO:0007669"/>
    <property type="project" value="InterPro"/>
</dbReference>
<reference evidence="3 4" key="1">
    <citation type="submission" date="2019-06" db="EMBL/GenBank/DDBJ databases">
        <title>Complete genome sequence of Janthinobacterium sp. SNU WT3 isolated from diseased rainbow trout.</title>
        <authorList>
            <person name="Oh W.T."/>
            <person name="Park S.C."/>
        </authorList>
    </citation>
    <scope>NUCLEOTIDE SEQUENCE [LARGE SCALE GENOMIC DNA]</scope>
    <source>
        <strain evidence="3 4">SNU WT3</strain>
    </source>
</reference>
<evidence type="ECO:0000259" key="2">
    <source>
        <dbReference type="SMART" id="SM00528"/>
    </source>
</evidence>
<dbReference type="SUPFAM" id="SSF81273">
    <property type="entry name" value="H-NS histone-like proteins"/>
    <property type="match status" value="1"/>
</dbReference>
<evidence type="ECO:0000256" key="1">
    <source>
        <dbReference type="SAM" id="Coils"/>
    </source>
</evidence>
<protein>
    <submittedName>
        <fullName evidence="3">H-NS histone family protein</fullName>
    </submittedName>
</protein>
<dbReference type="Pfam" id="PF00816">
    <property type="entry name" value="Histone_HNS"/>
    <property type="match status" value="1"/>
</dbReference>